<dbReference type="Gene3D" id="3.10.620.30">
    <property type="match status" value="1"/>
</dbReference>
<gene>
    <name evidence="3" type="ORF">M9Y10_031376</name>
</gene>
<evidence type="ECO:0000313" key="3">
    <source>
        <dbReference type="EMBL" id="KAK8834320.1"/>
    </source>
</evidence>
<evidence type="ECO:0000313" key="4">
    <source>
        <dbReference type="Proteomes" id="UP001470230"/>
    </source>
</evidence>
<dbReference type="SUPFAM" id="SSF54001">
    <property type="entry name" value="Cysteine proteinases"/>
    <property type="match status" value="1"/>
</dbReference>
<feature type="domain" description="Transglutaminase-like" evidence="2">
    <location>
        <begin position="64"/>
        <end position="133"/>
    </location>
</feature>
<proteinExistence type="predicted"/>
<protein>
    <recommendedName>
        <fullName evidence="2">Transglutaminase-like domain-containing protein</fullName>
    </recommendedName>
</protein>
<comment type="caution">
    <text evidence="3">The sequence shown here is derived from an EMBL/GenBank/DDBJ whole genome shotgun (WGS) entry which is preliminary data.</text>
</comment>
<evidence type="ECO:0000259" key="2">
    <source>
        <dbReference type="Pfam" id="PF01841"/>
    </source>
</evidence>
<evidence type="ECO:0000256" key="1">
    <source>
        <dbReference type="SAM" id="MobiDB-lite"/>
    </source>
</evidence>
<dbReference type="Proteomes" id="UP001470230">
    <property type="component" value="Unassembled WGS sequence"/>
</dbReference>
<feature type="non-terminal residue" evidence="3">
    <location>
        <position position="1"/>
    </location>
</feature>
<dbReference type="Pfam" id="PF01841">
    <property type="entry name" value="Transglut_core"/>
    <property type="match status" value="1"/>
</dbReference>
<organism evidence="3 4">
    <name type="scientific">Tritrichomonas musculus</name>
    <dbReference type="NCBI Taxonomy" id="1915356"/>
    <lineage>
        <taxon>Eukaryota</taxon>
        <taxon>Metamonada</taxon>
        <taxon>Parabasalia</taxon>
        <taxon>Tritrichomonadida</taxon>
        <taxon>Tritrichomonadidae</taxon>
        <taxon>Tritrichomonas</taxon>
    </lineage>
</organism>
<dbReference type="InterPro" id="IPR052557">
    <property type="entry name" value="CAP/Cytokinesis_protein"/>
</dbReference>
<feature type="compositionally biased region" description="Polar residues" evidence="1">
    <location>
        <begin position="643"/>
        <end position="655"/>
    </location>
</feature>
<dbReference type="InterPro" id="IPR002931">
    <property type="entry name" value="Transglutaminase-like"/>
</dbReference>
<name>A0ABR2GM53_9EUKA</name>
<keyword evidence="4" id="KW-1185">Reference proteome</keyword>
<dbReference type="InterPro" id="IPR038765">
    <property type="entry name" value="Papain-like_cys_pep_sf"/>
</dbReference>
<sequence length="655" mass="76121">SIFEQKEIELTKVPKYLVEQYGYACLANSLMFKEPEIPKYNLKICEFLKNTTFKTLKSLVLYIKSLQNDIDKLFAIFSWAALNIKYDTESFFSNNHKSTSLEEVFETKKAICSGYSLFYQEMAKLVGIDTKRIIIKDYSNFSKGYGYEPLIQLANVKSDHSSIYIEIDGVPFISEPTWAAGHITKNDEFEWNFQPNLFLIPLYKSLCDHFPCDESQKLLKFNFSLSDFQKCVEIHPFKRCLKTESHPFVNIECPTGFLEQTFSCIGPVDRVSYRIYLRDEEGKFNEMPTNGITSYEVIQASLQRQHERCRFKSYISFQKEGLYKAQMFIDGEESAEYFVNCLKKCTRSVPLVYNPFHDSKFIAIKPKTIHSVAKSGVLIRFAVSKFRSSILCTITKLNDEGSFSEEGEQIDSKYAQYIKLEIPFDEERYEDQLCVTFPSNGRYCVVVYLQNDRGSFTSYARYYFDVSGDKSGPLPKANPVYYLSKGRKFAPVKIMNNGKEVFVNPRESCHLVRERNQKLQFETESLNDTLYFELRKGRETFEWPKAEPIDNNKRQISFTIPEEYGEYHLKGWVNDECCIDIMYVYHNMNIKNVSEAEIKLLEELKNKVEKETKKPIQNTRNSSNSETNNASKATNHAVKHEFNSSVDIMTNETAD</sequence>
<feature type="region of interest" description="Disordered" evidence="1">
    <location>
        <begin position="610"/>
        <end position="655"/>
    </location>
</feature>
<feature type="compositionally biased region" description="Low complexity" evidence="1">
    <location>
        <begin position="618"/>
        <end position="635"/>
    </location>
</feature>
<reference evidence="3 4" key="1">
    <citation type="submission" date="2024-04" db="EMBL/GenBank/DDBJ databases">
        <title>Tritrichomonas musculus Genome.</title>
        <authorList>
            <person name="Alves-Ferreira E."/>
            <person name="Grigg M."/>
            <person name="Lorenzi H."/>
            <person name="Galac M."/>
        </authorList>
    </citation>
    <scope>NUCLEOTIDE SEQUENCE [LARGE SCALE GENOMIC DNA]</scope>
    <source>
        <strain evidence="3 4">EAF2021</strain>
    </source>
</reference>
<dbReference type="PANTHER" id="PTHR46333">
    <property type="entry name" value="CYTOKINESIS PROTEIN 3"/>
    <property type="match status" value="1"/>
</dbReference>
<accession>A0ABR2GM53</accession>
<dbReference type="PANTHER" id="PTHR46333:SF2">
    <property type="entry name" value="CYTOKINESIS PROTEIN 3"/>
    <property type="match status" value="1"/>
</dbReference>
<dbReference type="EMBL" id="JAPFFF010000429">
    <property type="protein sequence ID" value="KAK8834320.1"/>
    <property type="molecule type" value="Genomic_DNA"/>
</dbReference>